<accession>A0A834X1W8</accession>
<dbReference type="InterPro" id="IPR011256">
    <property type="entry name" value="Reg_factor_effector_dom_sf"/>
</dbReference>
<keyword evidence="4" id="KW-1185">Reference proteome</keyword>
<name>A0A834X1W8_9FABA</name>
<evidence type="ECO:0000313" key="4">
    <source>
        <dbReference type="Proteomes" id="UP000634136"/>
    </source>
</evidence>
<dbReference type="Gene3D" id="3.20.80.10">
    <property type="entry name" value="Regulatory factor, effector binding domain"/>
    <property type="match status" value="1"/>
</dbReference>
<comment type="similarity">
    <text evidence="1">Belongs to the HEBP family.</text>
</comment>
<evidence type="ECO:0000256" key="2">
    <source>
        <dbReference type="SAM" id="SignalP"/>
    </source>
</evidence>
<dbReference type="PANTHER" id="PTHR11220:SF25">
    <property type="entry name" value="F3F9.4"/>
    <property type="match status" value="1"/>
</dbReference>
<keyword evidence="2" id="KW-0732">Signal</keyword>
<gene>
    <name evidence="3" type="ORF">G2W53_011388</name>
</gene>
<dbReference type="FunFam" id="3.20.80.10:FF:000002">
    <property type="entry name" value="Heme-binding protein 2"/>
    <property type="match status" value="1"/>
</dbReference>
<dbReference type="InterPro" id="IPR006917">
    <property type="entry name" value="SOUL_heme-bd"/>
</dbReference>
<dbReference type="Pfam" id="PF04832">
    <property type="entry name" value="SOUL"/>
    <property type="match status" value="1"/>
</dbReference>
<dbReference type="PANTHER" id="PTHR11220">
    <property type="entry name" value="HEME-BINDING PROTEIN-RELATED"/>
    <property type="match status" value="1"/>
</dbReference>
<dbReference type="OrthoDB" id="6424451at2759"/>
<protein>
    <submittedName>
        <fullName evidence="3">Heme-binding protein 2-like</fullName>
    </submittedName>
</protein>
<proteinExistence type="inferred from homology"/>
<evidence type="ECO:0000313" key="3">
    <source>
        <dbReference type="EMBL" id="KAF7836529.1"/>
    </source>
</evidence>
<dbReference type="SUPFAM" id="SSF55136">
    <property type="entry name" value="Probable bacterial effector-binding domain"/>
    <property type="match status" value="2"/>
</dbReference>
<feature type="chain" id="PRO_5032904426" evidence="2">
    <location>
        <begin position="24"/>
        <end position="254"/>
    </location>
</feature>
<evidence type="ECO:0000256" key="1">
    <source>
        <dbReference type="ARBA" id="ARBA00009817"/>
    </source>
</evidence>
<dbReference type="EMBL" id="JAAIUW010000004">
    <property type="protein sequence ID" value="KAF7836529.1"/>
    <property type="molecule type" value="Genomic_DNA"/>
</dbReference>
<reference evidence="3" key="1">
    <citation type="submission" date="2020-09" db="EMBL/GenBank/DDBJ databases">
        <title>Genome-Enabled Discovery of Anthraquinone Biosynthesis in Senna tora.</title>
        <authorList>
            <person name="Kang S.-H."/>
            <person name="Pandey R.P."/>
            <person name="Lee C.-M."/>
            <person name="Sim J.-S."/>
            <person name="Jeong J.-T."/>
            <person name="Choi B.-S."/>
            <person name="Jung M."/>
            <person name="Ginzburg D."/>
            <person name="Zhao K."/>
            <person name="Won S.Y."/>
            <person name="Oh T.-J."/>
            <person name="Yu Y."/>
            <person name="Kim N.-H."/>
            <person name="Lee O.R."/>
            <person name="Lee T.-H."/>
            <person name="Bashyal P."/>
            <person name="Kim T.-S."/>
            <person name="Lee W.-H."/>
            <person name="Kawkins C."/>
            <person name="Kim C.-K."/>
            <person name="Kim J.S."/>
            <person name="Ahn B.O."/>
            <person name="Rhee S.Y."/>
            <person name="Sohng J.K."/>
        </authorList>
    </citation>
    <scope>NUCLEOTIDE SEQUENCE</scope>
    <source>
        <tissue evidence="3">Leaf</tissue>
    </source>
</reference>
<comment type="caution">
    <text evidence="3">The sequence shown here is derived from an EMBL/GenBank/DDBJ whole genome shotgun (WGS) entry which is preliminary data.</text>
</comment>
<dbReference type="AlphaFoldDB" id="A0A834X1W8"/>
<sequence length="254" mass="28180">MASSSSFFPSLLIFSFLSLSCLATLPIPPTCERIECPTYDVLQSNDAYEIRRYNSSVWASASPVQEISIVEATRKVKLTLEAVMHFNNSFSSILTLSDEQSLLSTVVYLFDYIQGKNKYNEKIEMTGPVITEISPGDGPLCESTFEVSFFVPKKIWGNPPPAKGIHVQRWKPVYVAARRFSGFVSDSNVGEEAAALEASIADTEWADAIEKSHGGGHASVFTVAQYNSPFEFDNRVNEIWFLFDLDSGMPAMPM</sequence>
<dbReference type="Proteomes" id="UP000634136">
    <property type="component" value="Unassembled WGS sequence"/>
</dbReference>
<feature type="signal peptide" evidence="2">
    <location>
        <begin position="1"/>
        <end position="23"/>
    </location>
</feature>
<organism evidence="3 4">
    <name type="scientific">Senna tora</name>
    <dbReference type="NCBI Taxonomy" id="362788"/>
    <lineage>
        <taxon>Eukaryota</taxon>
        <taxon>Viridiplantae</taxon>
        <taxon>Streptophyta</taxon>
        <taxon>Embryophyta</taxon>
        <taxon>Tracheophyta</taxon>
        <taxon>Spermatophyta</taxon>
        <taxon>Magnoliopsida</taxon>
        <taxon>eudicotyledons</taxon>
        <taxon>Gunneridae</taxon>
        <taxon>Pentapetalae</taxon>
        <taxon>rosids</taxon>
        <taxon>fabids</taxon>
        <taxon>Fabales</taxon>
        <taxon>Fabaceae</taxon>
        <taxon>Caesalpinioideae</taxon>
        <taxon>Cassia clade</taxon>
        <taxon>Senna</taxon>
    </lineage>
</organism>